<gene>
    <name evidence="1" type="ORF">Cvel_596</name>
</gene>
<name>A0A0G4G8X2_9ALVE</name>
<protein>
    <submittedName>
        <fullName evidence="1">Uncharacterized protein</fullName>
    </submittedName>
</protein>
<dbReference type="AlphaFoldDB" id="A0A0G4G8X2"/>
<sequence length="141" mass="15303">MLVRHIECEVMNDGACLSKLEFMDSPSFWLETGTTTVLAVADVFTGHLAGTSATAVVGQAAFTGWEYKVQKGEMYEQFKRSLLESTDPSCRALAEGAPVGHEDGKPLLPTREDVSRVVDVCAVPGSDSSKVQNFAFKKKKD</sequence>
<accession>A0A0G4G8X2</accession>
<reference evidence="1" key="1">
    <citation type="submission" date="2014-11" db="EMBL/GenBank/DDBJ databases">
        <authorList>
            <person name="Otto D Thomas"/>
            <person name="Naeem Raeece"/>
        </authorList>
    </citation>
    <scope>NUCLEOTIDE SEQUENCE</scope>
</reference>
<dbReference type="EMBL" id="CDMZ01000993">
    <property type="protein sequence ID" value="CEM25308.1"/>
    <property type="molecule type" value="Genomic_DNA"/>
</dbReference>
<organism evidence="1">
    <name type="scientific">Chromera velia CCMP2878</name>
    <dbReference type="NCBI Taxonomy" id="1169474"/>
    <lineage>
        <taxon>Eukaryota</taxon>
        <taxon>Sar</taxon>
        <taxon>Alveolata</taxon>
        <taxon>Colpodellida</taxon>
        <taxon>Chromeraceae</taxon>
        <taxon>Chromera</taxon>
    </lineage>
</organism>
<evidence type="ECO:0000313" key="1">
    <source>
        <dbReference type="EMBL" id="CEM25308.1"/>
    </source>
</evidence>
<proteinExistence type="predicted"/>
<dbReference type="VEuPathDB" id="CryptoDB:Cvel_596"/>